<evidence type="ECO:0000313" key="1">
    <source>
        <dbReference type="EMBL" id="RFS81466.1"/>
    </source>
</evidence>
<dbReference type="Proteomes" id="UP000262882">
    <property type="component" value="Unassembled WGS sequence"/>
</dbReference>
<evidence type="ECO:0000313" key="2">
    <source>
        <dbReference type="Proteomes" id="UP000262882"/>
    </source>
</evidence>
<keyword evidence="2" id="KW-1185">Reference proteome</keyword>
<accession>A0A372G7X5</accession>
<comment type="caution">
    <text evidence="1">The sequence shown here is derived from an EMBL/GenBank/DDBJ whole genome shotgun (WGS) entry which is preliminary data.</text>
</comment>
<keyword evidence="1" id="KW-0808">Transferase</keyword>
<reference evidence="1 2" key="1">
    <citation type="submission" date="2018-08" db="EMBL/GenBank/DDBJ databases">
        <title>Actinomadura spongicola sp. nov., isolated from marine sponge Leucetta chagosensis.</title>
        <authorList>
            <person name="Li L."/>
            <person name="Lin H.W."/>
        </authorList>
    </citation>
    <scope>NUCLEOTIDE SEQUENCE [LARGE SCALE GENOMIC DNA]</scope>
    <source>
        <strain evidence="1 2">LHW52907</strain>
    </source>
</reference>
<gene>
    <name evidence="1" type="ORF">D0T12_31450</name>
</gene>
<dbReference type="AlphaFoldDB" id="A0A372G7X5"/>
<proteinExistence type="predicted"/>
<protein>
    <submittedName>
        <fullName evidence="1">Aminoglycoside phosphotransferase</fullName>
    </submittedName>
</protein>
<dbReference type="RefSeq" id="WP_117404283.1">
    <property type="nucleotide sequence ID" value="NZ_QVNQ01000013.1"/>
</dbReference>
<organism evidence="1 2">
    <name type="scientific">Actinomadura spongiicola</name>
    <dbReference type="NCBI Taxonomy" id="2303421"/>
    <lineage>
        <taxon>Bacteria</taxon>
        <taxon>Bacillati</taxon>
        <taxon>Actinomycetota</taxon>
        <taxon>Actinomycetes</taxon>
        <taxon>Streptosporangiales</taxon>
        <taxon>Thermomonosporaceae</taxon>
        <taxon>Actinomadura</taxon>
    </lineage>
</organism>
<sequence length="275" mass="29853">MNLYDLSQTPHDDVLTVLESRLGVVLNRSEAHYSALNGTAGFPTSTGTWVRLSWYQPEKLNAQALTGFEAALALDGVPRPVWQAAASWYDQGRKVVWRAEEMTRTSDPVISPQAAIPSDPGLPDAWWSGLQTACKTLAGHVTDRVCMTQTHLSGRIADAYGEGIDTTITDWATVHGDLGWANLCGPELAIIDWESWGQGPAALDAVSLWAASMRVSDLADKVTEVFADVLSTRTGQLTRLMMCANVARAFKRTGRKGPLTDPMAEAAGKLLDQLR</sequence>
<dbReference type="GO" id="GO:0016740">
    <property type="term" value="F:transferase activity"/>
    <property type="evidence" value="ECO:0007669"/>
    <property type="project" value="UniProtKB-KW"/>
</dbReference>
<dbReference type="EMBL" id="QVNQ01000013">
    <property type="protein sequence ID" value="RFS81466.1"/>
    <property type="molecule type" value="Genomic_DNA"/>
</dbReference>
<name>A0A372G7X5_9ACTN</name>
<dbReference type="OrthoDB" id="3680308at2"/>